<dbReference type="EMBL" id="CADEAL010000952">
    <property type="protein sequence ID" value="CAB1427212.1"/>
    <property type="molecule type" value="Genomic_DNA"/>
</dbReference>
<proteinExistence type="predicted"/>
<protein>
    <submittedName>
        <fullName evidence="2">Uncharacterized protein</fullName>
    </submittedName>
</protein>
<organism evidence="2 3">
    <name type="scientific">Pleuronectes platessa</name>
    <name type="common">European plaice</name>
    <dbReference type="NCBI Taxonomy" id="8262"/>
    <lineage>
        <taxon>Eukaryota</taxon>
        <taxon>Metazoa</taxon>
        <taxon>Chordata</taxon>
        <taxon>Craniata</taxon>
        <taxon>Vertebrata</taxon>
        <taxon>Euteleostomi</taxon>
        <taxon>Actinopterygii</taxon>
        <taxon>Neopterygii</taxon>
        <taxon>Teleostei</taxon>
        <taxon>Neoteleostei</taxon>
        <taxon>Acanthomorphata</taxon>
        <taxon>Carangaria</taxon>
        <taxon>Pleuronectiformes</taxon>
        <taxon>Pleuronectoidei</taxon>
        <taxon>Pleuronectidae</taxon>
        <taxon>Pleuronectes</taxon>
    </lineage>
</organism>
<keyword evidence="3" id="KW-1185">Reference proteome</keyword>
<accession>A0A9N7UB07</accession>
<evidence type="ECO:0000313" key="2">
    <source>
        <dbReference type="EMBL" id="CAB1427212.1"/>
    </source>
</evidence>
<sequence>MEVRLSDLEARHRSLEPPLAVVSQPPLASAKPRSLASTSSPSTCPVQPEGQGGWVTVLRLKTHQLMFPIDSLHSATQTLRSKLWFKPDPEAPPKRCTNP</sequence>
<feature type="region of interest" description="Disordered" evidence="1">
    <location>
        <begin position="1"/>
        <end position="51"/>
    </location>
</feature>
<comment type="caution">
    <text evidence="2">The sequence shown here is derived from an EMBL/GenBank/DDBJ whole genome shotgun (WGS) entry which is preliminary data.</text>
</comment>
<evidence type="ECO:0000256" key="1">
    <source>
        <dbReference type="SAM" id="MobiDB-lite"/>
    </source>
</evidence>
<dbReference type="AlphaFoldDB" id="A0A9N7UB07"/>
<dbReference type="Proteomes" id="UP001153269">
    <property type="component" value="Unassembled WGS sequence"/>
</dbReference>
<name>A0A9N7UB07_PLEPL</name>
<evidence type="ECO:0000313" key="3">
    <source>
        <dbReference type="Proteomes" id="UP001153269"/>
    </source>
</evidence>
<feature type="compositionally biased region" description="Basic and acidic residues" evidence="1">
    <location>
        <begin position="1"/>
        <end position="15"/>
    </location>
</feature>
<feature type="compositionally biased region" description="Polar residues" evidence="1">
    <location>
        <begin position="35"/>
        <end position="45"/>
    </location>
</feature>
<reference evidence="2" key="1">
    <citation type="submission" date="2020-03" db="EMBL/GenBank/DDBJ databases">
        <authorList>
            <person name="Weist P."/>
        </authorList>
    </citation>
    <scope>NUCLEOTIDE SEQUENCE</scope>
</reference>
<gene>
    <name evidence="2" type="ORF">PLEPLA_LOCUS15150</name>
</gene>